<accession>A0A6S7IS55</accession>
<gene>
    <name evidence="1" type="ORF">PACLA_8A043732</name>
</gene>
<reference evidence="1" key="1">
    <citation type="submission" date="2020-04" db="EMBL/GenBank/DDBJ databases">
        <authorList>
            <person name="Alioto T."/>
            <person name="Alioto T."/>
            <person name="Gomez Garrido J."/>
        </authorList>
    </citation>
    <scope>NUCLEOTIDE SEQUENCE</scope>
    <source>
        <strain evidence="1">A484AB</strain>
    </source>
</reference>
<comment type="caution">
    <text evidence="1">The sequence shown here is derived from an EMBL/GenBank/DDBJ whole genome shotgun (WGS) entry which is preliminary data.</text>
</comment>
<name>A0A6S7IS55_PARCT</name>
<organism evidence="1 2">
    <name type="scientific">Paramuricea clavata</name>
    <name type="common">Red gorgonian</name>
    <name type="synonym">Violescent sea-whip</name>
    <dbReference type="NCBI Taxonomy" id="317549"/>
    <lineage>
        <taxon>Eukaryota</taxon>
        <taxon>Metazoa</taxon>
        <taxon>Cnidaria</taxon>
        <taxon>Anthozoa</taxon>
        <taxon>Octocorallia</taxon>
        <taxon>Malacalcyonacea</taxon>
        <taxon>Plexauridae</taxon>
        <taxon>Paramuricea</taxon>
    </lineage>
</organism>
<keyword evidence="2" id="KW-1185">Reference proteome</keyword>
<evidence type="ECO:0000313" key="2">
    <source>
        <dbReference type="Proteomes" id="UP001152795"/>
    </source>
</evidence>
<evidence type="ECO:0000313" key="1">
    <source>
        <dbReference type="EMBL" id="CAB4020657.1"/>
    </source>
</evidence>
<sequence>MVTNVCIDIIFVMEGIIALMVVMNGIGTAQVQPVHQFNLRQQQHGLFVNIGNSDVIMVTNVCIDIIFVMEGIIALMVVMNGIGTAQVQPVHQFNLRQQQHGLFVNIGNSDVIMVTNVCIDIIFVMEGIIALMVVMNGIGTAQVQAVHQFNLRQQLRNVSERLHLLIVGSSPLPQCF</sequence>
<dbReference type="Proteomes" id="UP001152795">
    <property type="component" value="Unassembled WGS sequence"/>
</dbReference>
<dbReference type="EMBL" id="CACRXK020011062">
    <property type="protein sequence ID" value="CAB4020657.1"/>
    <property type="molecule type" value="Genomic_DNA"/>
</dbReference>
<dbReference type="AlphaFoldDB" id="A0A6S7IS55"/>
<protein>
    <submittedName>
        <fullName evidence="1">Uncharacterized protein</fullName>
    </submittedName>
</protein>
<proteinExistence type="predicted"/>